<dbReference type="Pfam" id="PF19037">
    <property type="entry name" value="Fuz_longin_2"/>
    <property type="match status" value="1"/>
</dbReference>
<evidence type="ECO:0000259" key="5">
    <source>
        <dbReference type="Pfam" id="PF19036"/>
    </source>
</evidence>
<dbReference type="Pfam" id="PF19036">
    <property type="entry name" value="Fuz_longin_1"/>
    <property type="match status" value="1"/>
</dbReference>
<organism evidence="8 9">
    <name type="scientific">Komagataella pastoris</name>
    <name type="common">Yeast</name>
    <name type="synonym">Pichia pastoris</name>
    <dbReference type="NCBI Taxonomy" id="4922"/>
    <lineage>
        <taxon>Eukaryota</taxon>
        <taxon>Fungi</taxon>
        <taxon>Dikarya</taxon>
        <taxon>Ascomycota</taxon>
        <taxon>Saccharomycotina</taxon>
        <taxon>Pichiomycetes</taxon>
        <taxon>Pichiales</taxon>
        <taxon>Pichiaceae</taxon>
        <taxon>Komagataella</taxon>
    </lineage>
</organism>
<dbReference type="GO" id="GO:0016192">
    <property type="term" value="P:vesicle-mediated transport"/>
    <property type="evidence" value="ECO:0007669"/>
    <property type="project" value="InterPro"/>
</dbReference>
<dbReference type="Proteomes" id="UP000094565">
    <property type="component" value="Chromosome 3"/>
</dbReference>
<dbReference type="PANTHER" id="PTHR13027">
    <property type="entry name" value="SAND PROTEIN-RELATED"/>
    <property type="match status" value="1"/>
</dbReference>
<keyword evidence="4" id="KW-0813">Transport</keyword>
<feature type="domain" description="FUZ/MON1/HPS1 third Longin" evidence="7">
    <location>
        <begin position="415"/>
        <end position="560"/>
    </location>
</feature>
<dbReference type="GO" id="GO:0006914">
    <property type="term" value="P:autophagy"/>
    <property type="evidence" value="ECO:0007669"/>
    <property type="project" value="UniProtKB-UniRule"/>
</dbReference>
<dbReference type="PANTHER" id="PTHR13027:SF7">
    <property type="entry name" value="VACUOLAR FUSION PROTEIN MON1 HOMOLOG"/>
    <property type="match status" value="1"/>
</dbReference>
<accession>A0A1B2JGQ2</accession>
<evidence type="ECO:0000256" key="4">
    <source>
        <dbReference type="RuleBase" id="RU367048"/>
    </source>
</evidence>
<comment type="subcellular location">
    <subcellularLocation>
        <location evidence="4">Endosome</location>
        <location evidence="4">Multivesicular body membrane</location>
        <topology evidence="4">Peripheral membrane protein</topology>
    </subcellularLocation>
    <subcellularLocation>
        <location evidence="1 4">Prevacuolar compartment membrane</location>
        <topology evidence="1 4">Peripheral membrane protein</topology>
    </subcellularLocation>
    <subcellularLocation>
        <location evidence="4">Vacuole membrane</location>
        <topology evidence="4">Peripheral membrane protein</topology>
    </subcellularLocation>
</comment>
<proteinExistence type="inferred from homology"/>
<dbReference type="InterPro" id="IPR043970">
    <property type="entry name" value="FUZ/MON1/HPS1_longin_3"/>
</dbReference>
<evidence type="ECO:0000259" key="6">
    <source>
        <dbReference type="Pfam" id="PF19037"/>
    </source>
</evidence>
<dbReference type="GO" id="GO:0006623">
    <property type="term" value="P:protein targeting to vacuole"/>
    <property type="evidence" value="ECO:0007669"/>
    <property type="project" value="UniProtKB-UniRule"/>
</dbReference>
<comment type="function">
    <text evidence="4">Required for multiple vacuole delivery pathways including the cytoplasm to vacuole transport (Cvt), autophagy, pexophagy and endocytosis.</text>
</comment>
<dbReference type="GO" id="GO:0035658">
    <property type="term" value="C:Mon1-Ccz1 complex"/>
    <property type="evidence" value="ECO:0007669"/>
    <property type="project" value="TreeGrafter"/>
</dbReference>
<evidence type="ECO:0000313" key="9">
    <source>
        <dbReference type="Proteomes" id="UP000094565"/>
    </source>
</evidence>
<dbReference type="GO" id="GO:0032585">
    <property type="term" value="C:multivesicular body membrane"/>
    <property type="evidence" value="ECO:0007669"/>
    <property type="project" value="UniProtKB-SubCell"/>
</dbReference>
<keyword evidence="4" id="KW-0967">Endosome</keyword>
<dbReference type="PRINTS" id="PR01546">
    <property type="entry name" value="YEAST73DUF"/>
</dbReference>
<name>A0A1B2JGQ2_PICPA</name>
<dbReference type="EMBL" id="CP014586">
    <property type="protein sequence ID" value="ANZ77061.1"/>
    <property type="molecule type" value="Genomic_DNA"/>
</dbReference>
<evidence type="ECO:0000256" key="1">
    <source>
        <dbReference type="ARBA" id="ARBA00004380"/>
    </source>
</evidence>
<reference evidence="8 9" key="1">
    <citation type="submission" date="2016-02" db="EMBL/GenBank/DDBJ databases">
        <title>Comparative genomic and transcriptomic foundation for Pichia pastoris.</title>
        <authorList>
            <person name="Love K.R."/>
            <person name="Shah K.A."/>
            <person name="Whittaker C.A."/>
            <person name="Wu J."/>
            <person name="Bartlett M.C."/>
            <person name="Ma D."/>
            <person name="Leeson R.L."/>
            <person name="Priest M."/>
            <person name="Young S.K."/>
            <person name="Love J.C."/>
        </authorList>
    </citation>
    <scope>NUCLEOTIDE SEQUENCE [LARGE SCALE GENOMIC DNA]</scope>
    <source>
        <strain evidence="8 9">ATCC 28485</strain>
    </source>
</reference>
<keyword evidence="4" id="KW-0472">Membrane</keyword>
<sequence>MSAEKSVASLVKIPVFLSGDTESYELARDDCLGERSSSSVNNDLNSILKQVTKDSAPFSSKLNFPEEKDDECEDMQLFLNRRKHFFILSSAGKPIYSMHGSEDIIVGYMGLIQTIVSYFHLEETAEAGIGTGDLRSFKNGDVCFTFENRYPIILMGVSNMQETDVESTQQLDFLYNYLVTTLSKPHINRVFRQRESFDFRKLLGHADVACLNNICTDLANSSNLGLIIGGLPCLKVKRHVRVKLEQILLRYTSPSVLYGLLVGPKGKLITVMRPRRHTLHTADLQLLFSMIFNTNTFKTSSTDRPEFQVNEEFWVPICLPKFNSNGFLYAFIQFWQIQRDDLLEKLGIGSADRTIDPDATKIGLILLSPYKDQFYQVRDISKRIIDRIMESSTICRELYLSMITNTPPEGVCPLVSDFIFKSKKHAQYFLMKRDDEGEHEHMLKYVYSRLHSAVVTNTLVSPQKNIKFNGENILQRRMITFDSSNFIKYTKWKVCSSQSQKSFNPTACIQSSPQKSDIVTGFVISTPSFELYIVHKGGDIDKNILAQTSKKIIKWCLKNEGRLFVSGGAVF</sequence>
<keyword evidence="9" id="KW-1185">Reference proteome</keyword>
<gene>
    <name evidence="8" type="primary">MON1</name>
    <name evidence="8" type="ORF">ATY40_BA7503366</name>
</gene>
<dbReference type="InterPro" id="IPR004353">
    <property type="entry name" value="Mon1"/>
</dbReference>
<keyword evidence="4" id="KW-0926">Vacuole</keyword>
<dbReference type="Pfam" id="PF19038">
    <property type="entry name" value="Fuz_longin_3"/>
    <property type="match status" value="1"/>
</dbReference>
<feature type="domain" description="FUZ/MON1/HPS1 first Longin" evidence="5">
    <location>
        <begin position="83"/>
        <end position="205"/>
    </location>
</feature>
<dbReference type="InterPro" id="IPR043972">
    <property type="entry name" value="FUZ/MON1/HPS1_longin_1"/>
</dbReference>
<keyword evidence="4" id="KW-0072">Autophagy</keyword>
<keyword evidence="4" id="KW-0653">Protein transport</keyword>
<comment type="similarity">
    <text evidence="2 4">Belongs to the MON1/SAND family.</text>
</comment>
<dbReference type="GO" id="GO:0000329">
    <property type="term" value="C:fungal-type vacuole membrane"/>
    <property type="evidence" value="ECO:0007669"/>
    <property type="project" value="TreeGrafter"/>
</dbReference>
<dbReference type="AlphaFoldDB" id="A0A1B2JGQ2"/>
<protein>
    <recommendedName>
        <fullName evidence="3 4">Vacuolar fusion protein MON1</fullName>
    </recommendedName>
</protein>
<evidence type="ECO:0000256" key="3">
    <source>
        <dbReference type="ARBA" id="ARBA00018132"/>
    </source>
</evidence>
<evidence type="ECO:0000313" key="8">
    <source>
        <dbReference type="EMBL" id="ANZ77061.1"/>
    </source>
</evidence>
<evidence type="ECO:0000259" key="7">
    <source>
        <dbReference type="Pfam" id="PF19038"/>
    </source>
</evidence>
<dbReference type="InterPro" id="IPR043971">
    <property type="entry name" value="FUZ/MON1/HPS1_longin_2"/>
</dbReference>
<feature type="domain" description="FUZ/MON1/HPS1 second Longin" evidence="6">
    <location>
        <begin position="255"/>
        <end position="385"/>
    </location>
</feature>
<evidence type="ECO:0000256" key="2">
    <source>
        <dbReference type="ARBA" id="ARBA00008968"/>
    </source>
</evidence>
<dbReference type="OrthoDB" id="272411at2759"/>